<sequence length="40" mass="4194">MAGQKAAHNAVIREIKTKLEKLSVKGAGKPEPSPDSSESC</sequence>
<protein>
    <submittedName>
        <fullName evidence="2">Uncharacterized protein</fullName>
    </submittedName>
</protein>
<evidence type="ECO:0000313" key="2">
    <source>
        <dbReference type="EMBL" id="KKM14099.1"/>
    </source>
</evidence>
<dbReference type="EMBL" id="LAZR01015227">
    <property type="protein sequence ID" value="KKM14099.1"/>
    <property type="molecule type" value="Genomic_DNA"/>
</dbReference>
<proteinExistence type="predicted"/>
<dbReference type="AlphaFoldDB" id="A0A0F9I367"/>
<reference evidence="2" key="1">
    <citation type="journal article" date="2015" name="Nature">
        <title>Complex archaea that bridge the gap between prokaryotes and eukaryotes.</title>
        <authorList>
            <person name="Spang A."/>
            <person name="Saw J.H."/>
            <person name="Jorgensen S.L."/>
            <person name="Zaremba-Niedzwiedzka K."/>
            <person name="Martijn J."/>
            <person name="Lind A.E."/>
            <person name="van Eijk R."/>
            <person name="Schleper C."/>
            <person name="Guy L."/>
            <person name="Ettema T.J."/>
        </authorList>
    </citation>
    <scope>NUCLEOTIDE SEQUENCE</scope>
</reference>
<comment type="caution">
    <text evidence="2">The sequence shown here is derived from an EMBL/GenBank/DDBJ whole genome shotgun (WGS) entry which is preliminary data.</text>
</comment>
<feature type="region of interest" description="Disordered" evidence="1">
    <location>
        <begin position="20"/>
        <end position="40"/>
    </location>
</feature>
<evidence type="ECO:0000256" key="1">
    <source>
        <dbReference type="SAM" id="MobiDB-lite"/>
    </source>
</evidence>
<accession>A0A0F9I367</accession>
<organism evidence="2">
    <name type="scientific">marine sediment metagenome</name>
    <dbReference type="NCBI Taxonomy" id="412755"/>
    <lineage>
        <taxon>unclassified sequences</taxon>
        <taxon>metagenomes</taxon>
        <taxon>ecological metagenomes</taxon>
    </lineage>
</organism>
<gene>
    <name evidence="2" type="ORF">LCGC14_1709590</name>
</gene>
<name>A0A0F9I367_9ZZZZ</name>